<dbReference type="GeneID" id="24439455"/>
<reference evidence="2" key="1">
    <citation type="journal article" date="2006" name="PLoS Biol.">
        <title>Macronuclear genome sequence of the ciliate Tetrahymena thermophila, a model eukaryote.</title>
        <authorList>
            <person name="Eisen J.A."/>
            <person name="Coyne R.S."/>
            <person name="Wu M."/>
            <person name="Wu D."/>
            <person name="Thiagarajan M."/>
            <person name="Wortman J.R."/>
            <person name="Badger J.H."/>
            <person name="Ren Q."/>
            <person name="Amedeo P."/>
            <person name="Jones K.M."/>
            <person name="Tallon L.J."/>
            <person name="Delcher A.L."/>
            <person name="Salzberg S.L."/>
            <person name="Silva J.C."/>
            <person name="Haas B.J."/>
            <person name="Majoros W.H."/>
            <person name="Farzad M."/>
            <person name="Carlton J.M."/>
            <person name="Smith R.K. Jr."/>
            <person name="Garg J."/>
            <person name="Pearlman R.E."/>
            <person name="Karrer K.M."/>
            <person name="Sun L."/>
            <person name="Manning G."/>
            <person name="Elde N.C."/>
            <person name="Turkewitz A.P."/>
            <person name="Asai D.J."/>
            <person name="Wilkes D.E."/>
            <person name="Wang Y."/>
            <person name="Cai H."/>
            <person name="Collins K."/>
            <person name="Stewart B.A."/>
            <person name="Lee S.R."/>
            <person name="Wilamowska K."/>
            <person name="Weinberg Z."/>
            <person name="Ruzzo W.L."/>
            <person name="Wloga D."/>
            <person name="Gaertig J."/>
            <person name="Frankel J."/>
            <person name="Tsao C.-C."/>
            <person name="Gorovsky M.A."/>
            <person name="Keeling P.J."/>
            <person name="Waller R.F."/>
            <person name="Patron N.J."/>
            <person name="Cherry J.M."/>
            <person name="Stover N.A."/>
            <person name="Krieger C.J."/>
            <person name="del Toro C."/>
            <person name="Ryder H.F."/>
            <person name="Williamson S.C."/>
            <person name="Barbeau R.A."/>
            <person name="Hamilton E.P."/>
            <person name="Orias E."/>
        </authorList>
    </citation>
    <scope>NUCLEOTIDE SEQUENCE [LARGE SCALE GENOMIC DNA]</scope>
    <source>
        <strain evidence="2">SB210</strain>
    </source>
</reference>
<keyword evidence="2" id="KW-1185">Reference proteome</keyword>
<dbReference type="InParanoid" id="W7XE36"/>
<gene>
    <name evidence="1" type="ORF">TTHERM_000535239</name>
</gene>
<dbReference type="EMBL" id="GG662495">
    <property type="protein sequence ID" value="EWS72201.1"/>
    <property type="molecule type" value="Genomic_DNA"/>
</dbReference>
<protein>
    <submittedName>
        <fullName evidence="1">Uncharacterized protein</fullName>
    </submittedName>
</protein>
<proteinExistence type="predicted"/>
<evidence type="ECO:0000313" key="1">
    <source>
        <dbReference type="EMBL" id="EWS72201.1"/>
    </source>
</evidence>
<dbReference type="KEGG" id="tet:TTHERM_000535239"/>
<dbReference type="RefSeq" id="XP_012655244.1">
    <property type="nucleotide sequence ID" value="XM_012799790.1"/>
</dbReference>
<organism evidence="1 2">
    <name type="scientific">Tetrahymena thermophila (strain SB210)</name>
    <dbReference type="NCBI Taxonomy" id="312017"/>
    <lineage>
        <taxon>Eukaryota</taxon>
        <taxon>Sar</taxon>
        <taxon>Alveolata</taxon>
        <taxon>Ciliophora</taxon>
        <taxon>Intramacronucleata</taxon>
        <taxon>Oligohymenophorea</taxon>
        <taxon>Hymenostomatida</taxon>
        <taxon>Tetrahymenina</taxon>
        <taxon>Tetrahymenidae</taxon>
        <taxon>Tetrahymena</taxon>
    </lineage>
</organism>
<evidence type="ECO:0000313" key="2">
    <source>
        <dbReference type="Proteomes" id="UP000009168"/>
    </source>
</evidence>
<accession>W7XE36</accession>
<name>W7XE36_TETTS</name>
<dbReference type="Proteomes" id="UP000009168">
    <property type="component" value="Unassembled WGS sequence"/>
</dbReference>
<sequence>MYIEIGHISDNIIGCLNSLFYVIISLDPFGCFNYNSTDSSQSDISQSILKTFTEKLSNQQSNCEIYQQKSEISEDSKIYLNNSNTIIDSIDMDYSKSE</sequence>
<dbReference type="AlphaFoldDB" id="W7XE36"/>